<sequence length="199" mass="22731">MSNLTEIHGFMDIIIVYRATLVLACCTSQYACIYCYARPTHEYPGFSAELDFETKILAKMDAPKLLRKELSSPKWVPQVIAMSGVSDCYQPLERHLKLSRGCLEVLAEFRNPVCIITKNQLVTRDIDILSQLARYNAVSVMISMTTFNDRLRRILEPRASHPEHRLRAVERLREADIPVGVMVAADYCGAQRRRDTSDH</sequence>
<accession>W4M610</accession>
<dbReference type="InterPro" id="IPR007197">
    <property type="entry name" value="rSAM"/>
</dbReference>
<dbReference type="PANTHER" id="PTHR43432">
    <property type="entry name" value="SLR0285 PROTEIN"/>
    <property type="match status" value="1"/>
</dbReference>
<dbReference type="GO" id="GO:0051536">
    <property type="term" value="F:iron-sulfur cluster binding"/>
    <property type="evidence" value="ECO:0007669"/>
    <property type="project" value="UniProtKB-KW"/>
</dbReference>
<evidence type="ECO:0000256" key="1">
    <source>
        <dbReference type="ARBA" id="ARBA00022723"/>
    </source>
</evidence>
<reference evidence="5 6" key="1">
    <citation type="journal article" date="2014" name="Nature">
        <title>An environmental bacterial taxon with a large and distinct metabolic repertoire.</title>
        <authorList>
            <person name="Wilson M.C."/>
            <person name="Mori T."/>
            <person name="Ruckert C."/>
            <person name="Uria A.R."/>
            <person name="Helf M.J."/>
            <person name="Takada K."/>
            <person name="Gernert C."/>
            <person name="Steffens U.A."/>
            <person name="Heycke N."/>
            <person name="Schmitt S."/>
            <person name="Rinke C."/>
            <person name="Helfrich E.J."/>
            <person name="Brachmann A.O."/>
            <person name="Gurgui C."/>
            <person name="Wakimoto T."/>
            <person name="Kracht M."/>
            <person name="Crusemann M."/>
            <person name="Hentschel U."/>
            <person name="Abe I."/>
            <person name="Matsunaga S."/>
            <person name="Kalinowski J."/>
            <person name="Takeyama H."/>
            <person name="Piel J."/>
        </authorList>
    </citation>
    <scope>NUCLEOTIDE SEQUENCE [LARGE SCALE GENOMIC DNA]</scope>
    <source>
        <strain evidence="6">TSY2</strain>
    </source>
</reference>
<keyword evidence="6" id="KW-1185">Reference proteome</keyword>
<organism evidence="5 6">
    <name type="scientific">Candidatus Entotheonella gemina</name>
    <dbReference type="NCBI Taxonomy" id="1429439"/>
    <lineage>
        <taxon>Bacteria</taxon>
        <taxon>Pseudomonadati</taxon>
        <taxon>Nitrospinota/Tectimicrobiota group</taxon>
        <taxon>Candidatus Tectimicrobiota</taxon>
        <taxon>Candidatus Entotheonellia</taxon>
        <taxon>Candidatus Entotheonellales</taxon>
        <taxon>Candidatus Entotheonellaceae</taxon>
        <taxon>Candidatus Entotheonella</taxon>
    </lineage>
</organism>
<protein>
    <recommendedName>
        <fullName evidence="4">Radical SAM core domain-containing protein</fullName>
    </recommendedName>
</protein>
<keyword evidence="3" id="KW-0411">Iron-sulfur</keyword>
<dbReference type="EMBL" id="AZHX01000914">
    <property type="protein sequence ID" value="ETX05623.1"/>
    <property type="molecule type" value="Genomic_DNA"/>
</dbReference>
<dbReference type="SUPFAM" id="SSF102114">
    <property type="entry name" value="Radical SAM enzymes"/>
    <property type="match status" value="1"/>
</dbReference>
<dbReference type="InterPro" id="IPR040086">
    <property type="entry name" value="MJ0683-like"/>
</dbReference>
<evidence type="ECO:0000313" key="6">
    <source>
        <dbReference type="Proteomes" id="UP000019140"/>
    </source>
</evidence>
<dbReference type="Gene3D" id="3.80.30.30">
    <property type="match status" value="1"/>
</dbReference>
<gene>
    <name evidence="5" type="ORF">ETSY2_21950</name>
</gene>
<dbReference type="InterPro" id="IPR058240">
    <property type="entry name" value="rSAM_sf"/>
</dbReference>
<evidence type="ECO:0000256" key="2">
    <source>
        <dbReference type="ARBA" id="ARBA00023004"/>
    </source>
</evidence>
<evidence type="ECO:0000313" key="5">
    <source>
        <dbReference type="EMBL" id="ETX05623.1"/>
    </source>
</evidence>
<dbReference type="AlphaFoldDB" id="W4M610"/>
<evidence type="ECO:0000259" key="4">
    <source>
        <dbReference type="Pfam" id="PF04055"/>
    </source>
</evidence>
<dbReference type="Proteomes" id="UP000019140">
    <property type="component" value="Unassembled WGS sequence"/>
</dbReference>
<dbReference type="PANTHER" id="PTHR43432:SF3">
    <property type="entry name" value="SLR0285 PROTEIN"/>
    <property type="match status" value="1"/>
</dbReference>
<proteinExistence type="predicted"/>
<evidence type="ECO:0000256" key="3">
    <source>
        <dbReference type="ARBA" id="ARBA00023014"/>
    </source>
</evidence>
<dbReference type="PATRIC" id="fig|1429439.4.peg.3725"/>
<keyword evidence="1" id="KW-0479">Metal-binding</keyword>
<dbReference type="GO" id="GO:0003824">
    <property type="term" value="F:catalytic activity"/>
    <property type="evidence" value="ECO:0007669"/>
    <property type="project" value="InterPro"/>
</dbReference>
<name>W4M610_9BACT</name>
<dbReference type="Pfam" id="PF04055">
    <property type="entry name" value="Radical_SAM"/>
    <property type="match status" value="1"/>
</dbReference>
<dbReference type="HOGENOM" id="CLU_1370003_0_0_7"/>
<comment type="caution">
    <text evidence="5">The sequence shown here is derived from an EMBL/GenBank/DDBJ whole genome shotgun (WGS) entry which is preliminary data.</text>
</comment>
<keyword evidence="2" id="KW-0408">Iron</keyword>
<dbReference type="CDD" id="cd01335">
    <property type="entry name" value="Radical_SAM"/>
    <property type="match status" value="1"/>
</dbReference>
<feature type="domain" description="Radical SAM core" evidence="4">
    <location>
        <begin position="30"/>
        <end position="182"/>
    </location>
</feature>
<dbReference type="GO" id="GO:0046872">
    <property type="term" value="F:metal ion binding"/>
    <property type="evidence" value="ECO:0007669"/>
    <property type="project" value="UniProtKB-KW"/>
</dbReference>